<evidence type="ECO:0000256" key="1">
    <source>
        <dbReference type="SAM" id="SignalP"/>
    </source>
</evidence>
<sequence length="123" mass="14099">MKYQILNFLYSYLLAFVILTDAHKLDNSKNKISDCCKAPGCPGWTNTLHKLNYYDMNPRIDIKTPRQCCQECFKDPDCIQWAFGQNICRLNVERVSQPPLSICNKTTGPPTLSDQCGIMRCDD</sequence>
<reference evidence="2" key="1">
    <citation type="submission" date="2021-06" db="EMBL/GenBank/DDBJ databases">
        <authorList>
            <person name="Kallberg Y."/>
            <person name="Tangrot J."/>
            <person name="Rosling A."/>
        </authorList>
    </citation>
    <scope>NUCLEOTIDE SEQUENCE</scope>
    <source>
        <strain evidence="2">IN212</strain>
    </source>
</reference>
<feature type="signal peptide" evidence="1">
    <location>
        <begin position="1"/>
        <end position="22"/>
    </location>
</feature>
<dbReference type="EMBL" id="CAJVPZ010002966">
    <property type="protein sequence ID" value="CAG8522137.1"/>
    <property type="molecule type" value="Genomic_DNA"/>
</dbReference>
<dbReference type="AlphaFoldDB" id="A0A9N9FAK0"/>
<organism evidence="2 3">
    <name type="scientific">Racocetra fulgida</name>
    <dbReference type="NCBI Taxonomy" id="60492"/>
    <lineage>
        <taxon>Eukaryota</taxon>
        <taxon>Fungi</taxon>
        <taxon>Fungi incertae sedis</taxon>
        <taxon>Mucoromycota</taxon>
        <taxon>Glomeromycotina</taxon>
        <taxon>Glomeromycetes</taxon>
        <taxon>Diversisporales</taxon>
        <taxon>Gigasporaceae</taxon>
        <taxon>Racocetra</taxon>
    </lineage>
</organism>
<evidence type="ECO:0000313" key="2">
    <source>
        <dbReference type="EMBL" id="CAG8522137.1"/>
    </source>
</evidence>
<comment type="caution">
    <text evidence="2">The sequence shown here is derived from an EMBL/GenBank/DDBJ whole genome shotgun (WGS) entry which is preliminary data.</text>
</comment>
<name>A0A9N9FAK0_9GLOM</name>
<feature type="chain" id="PRO_5040336031" evidence="1">
    <location>
        <begin position="23"/>
        <end position="123"/>
    </location>
</feature>
<dbReference type="OrthoDB" id="2356959at2759"/>
<proteinExistence type="predicted"/>
<keyword evidence="1" id="KW-0732">Signal</keyword>
<accession>A0A9N9FAK0</accession>
<evidence type="ECO:0000313" key="3">
    <source>
        <dbReference type="Proteomes" id="UP000789396"/>
    </source>
</evidence>
<protein>
    <submittedName>
        <fullName evidence="2">1431_t:CDS:1</fullName>
    </submittedName>
</protein>
<gene>
    <name evidence="2" type="ORF">RFULGI_LOCUS3401</name>
</gene>
<dbReference type="Proteomes" id="UP000789396">
    <property type="component" value="Unassembled WGS sequence"/>
</dbReference>
<feature type="non-terminal residue" evidence="2">
    <location>
        <position position="123"/>
    </location>
</feature>
<keyword evidence="3" id="KW-1185">Reference proteome</keyword>